<gene>
    <name evidence="1" type="ORF">NCTC11296_01769</name>
</gene>
<protein>
    <submittedName>
        <fullName evidence="1">Uncharacterized protein</fullName>
    </submittedName>
</protein>
<accession>A0A377I965</accession>
<organism evidence="1 2">
    <name type="scientific">Avibacterium paragallinarum</name>
    <name type="common">Haemophilus gallinarum</name>
    <dbReference type="NCBI Taxonomy" id="728"/>
    <lineage>
        <taxon>Bacteria</taxon>
        <taxon>Pseudomonadati</taxon>
        <taxon>Pseudomonadota</taxon>
        <taxon>Gammaproteobacteria</taxon>
        <taxon>Pasteurellales</taxon>
        <taxon>Pasteurellaceae</taxon>
        <taxon>Avibacterium</taxon>
    </lineage>
</organism>
<dbReference type="RefSeq" id="WP_017806775.1">
    <property type="nucleotide sequence ID" value="NZ_CP104914.1"/>
</dbReference>
<evidence type="ECO:0000313" key="2">
    <source>
        <dbReference type="Proteomes" id="UP000254465"/>
    </source>
</evidence>
<dbReference type="EMBL" id="UGHK01000002">
    <property type="protein sequence ID" value="STO71855.1"/>
    <property type="molecule type" value="Genomic_DNA"/>
</dbReference>
<dbReference type="Proteomes" id="UP000254465">
    <property type="component" value="Unassembled WGS sequence"/>
</dbReference>
<sequence>MSEEKFISLEDDYALKVLQIYNSGGGIVIFNEEEFMQQVGSNISPANFKMMEYFF</sequence>
<dbReference type="AlphaFoldDB" id="A0A377I965"/>
<name>A0A377I965_AVIPA</name>
<proteinExistence type="predicted"/>
<evidence type="ECO:0000313" key="1">
    <source>
        <dbReference type="EMBL" id="STO71855.1"/>
    </source>
</evidence>
<reference evidence="1 2" key="1">
    <citation type="submission" date="2018-06" db="EMBL/GenBank/DDBJ databases">
        <authorList>
            <consortium name="Pathogen Informatics"/>
            <person name="Doyle S."/>
        </authorList>
    </citation>
    <scope>NUCLEOTIDE SEQUENCE [LARGE SCALE GENOMIC DNA]</scope>
    <source>
        <strain evidence="1 2">NCTC11296</strain>
    </source>
</reference>